<keyword evidence="2" id="KW-1185">Reference proteome</keyword>
<proteinExistence type="predicted"/>
<dbReference type="Proteomes" id="UP000237144">
    <property type="component" value="Unassembled WGS sequence"/>
</dbReference>
<dbReference type="GO" id="GO:0016887">
    <property type="term" value="F:ATP hydrolysis activity"/>
    <property type="evidence" value="ECO:0007669"/>
    <property type="project" value="TreeGrafter"/>
</dbReference>
<dbReference type="InterPro" id="IPR014729">
    <property type="entry name" value="Rossmann-like_a/b/a_fold"/>
</dbReference>
<reference evidence="1 2" key="1">
    <citation type="journal article" date="2018" name="Front. Microbiol.">
        <title>Prospects for Fungal Bioremediation of Acidic Radioactive Waste Sites: Characterization and Genome Sequence of Rhodotorula taiwanensis MD1149.</title>
        <authorList>
            <person name="Tkavc R."/>
            <person name="Matrosova V.Y."/>
            <person name="Grichenko O.E."/>
            <person name="Gostincar C."/>
            <person name="Volpe R.P."/>
            <person name="Klimenkova P."/>
            <person name="Gaidamakova E.K."/>
            <person name="Zhou C.E."/>
            <person name="Stewart B.J."/>
            <person name="Lyman M.G."/>
            <person name="Malfatti S.A."/>
            <person name="Rubinfeld B."/>
            <person name="Courtot M."/>
            <person name="Singh J."/>
            <person name="Dalgard C.L."/>
            <person name="Hamilton T."/>
            <person name="Frey K.G."/>
            <person name="Gunde-Cimerman N."/>
            <person name="Dugan L."/>
            <person name="Daly M.J."/>
        </authorList>
    </citation>
    <scope>NUCLEOTIDE SEQUENCE [LARGE SCALE GENOMIC DNA]</scope>
    <source>
        <strain evidence="1 2">MD1149</strain>
    </source>
</reference>
<evidence type="ECO:0000313" key="1">
    <source>
        <dbReference type="EMBL" id="POY76156.1"/>
    </source>
</evidence>
<dbReference type="STRING" id="741276.A0A2S5BHA1"/>
<protein>
    <recommendedName>
        <fullName evidence="3">Nicotinamide-nucleotide adenylyltransferase</fullName>
    </recommendedName>
</protein>
<dbReference type="PANTHER" id="PTHR31285">
    <property type="entry name" value="NICOTINAMIDE MONONUCLEOTIDE ADENYLYLTRANSFERASE"/>
    <property type="match status" value="1"/>
</dbReference>
<dbReference type="EMBL" id="PJQD01000008">
    <property type="protein sequence ID" value="POY76156.1"/>
    <property type="molecule type" value="Genomic_DNA"/>
</dbReference>
<dbReference type="PANTHER" id="PTHR31285:SF0">
    <property type="entry name" value="NICOTINAMIDE MONONUCLEOTIDE ADENYLYLTRANSFERASE"/>
    <property type="match status" value="1"/>
</dbReference>
<dbReference type="GO" id="GO:0000309">
    <property type="term" value="F:nicotinamide-nucleotide adenylyltransferase activity"/>
    <property type="evidence" value="ECO:0007669"/>
    <property type="project" value="TreeGrafter"/>
</dbReference>
<dbReference type="SUPFAM" id="SSF52374">
    <property type="entry name" value="Nucleotidylyl transferase"/>
    <property type="match status" value="1"/>
</dbReference>
<gene>
    <name evidence="1" type="ORF">BMF94_0879</name>
</gene>
<dbReference type="OrthoDB" id="5591297at2759"/>
<dbReference type="GO" id="GO:0005737">
    <property type="term" value="C:cytoplasm"/>
    <property type="evidence" value="ECO:0007669"/>
    <property type="project" value="TreeGrafter"/>
</dbReference>
<dbReference type="AlphaFoldDB" id="A0A2S5BHA1"/>
<comment type="caution">
    <text evidence="1">The sequence shown here is derived from an EMBL/GenBank/DDBJ whole genome shotgun (WGS) entry which is preliminary data.</text>
</comment>
<organism evidence="1 2">
    <name type="scientific">Rhodotorula taiwanensis</name>
    <dbReference type="NCBI Taxonomy" id="741276"/>
    <lineage>
        <taxon>Eukaryota</taxon>
        <taxon>Fungi</taxon>
        <taxon>Dikarya</taxon>
        <taxon>Basidiomycota</taxon>
        <taxon>Pucciniomycotina</taxon>
        <taxon>Microbotryomycetes</taxon>
        <taxon>Sporidiobolales</taxon>
        <taxon>Sporidiobolaceae</taxon>
        <taxon>Rhodotorula</taxon>
    </lineage>
</organism>
<dbReference type="Gene3D" id="3.40.50.620">
    <property type="entry name" value="HUPs"/>
    <property type="match status" value="1"/>
</dbReference>
<sequence length="295" mass="32359">MPVKLPLPTSPTHAIRQLLPTSAPGATNGGCTVIYASHARWPLPRDPAQATLRRPLRISVVDSSFNPPHAAHLALAQHGDYDAHLLALTIANPDKGKIDEEAVSVRLEMMRAVARDLERRAAQDPDGKLAWANVAVAVLTAPTFTQKSAILRRDLDALAQEQEGEAGAEVRLTFAVGYDTLIRIFAPRYYQPPNPDLSSSMSAFLSRDDSRIACARRGDISPEEERSFLTSDEVRPWVDKVEMFDIADQAVQGISSTAIREAASAGRWDEVKASVPVQAVIDIMRERRMYAQETA</sequence>
<name>A0A2S5BHA1_9BASI</name>
<evidence type="ECO:0000313" key="2">
    <source>
        <dbReference type="Proteomes" id="UP000237144"/>
    </source>
</evidence>
<dbReference type="GO" id="GO:0005634">
    <property type="term" value="C:nucleus"/>
    <property type="evidence" value="ECO:0007669"/>
    <property type="project" value="TreeGrafter"/>
</dbReference>
<evidence type="ECO:0008006" key="3">
    <source>
        <dbReference type="Google" id="ProtNLM"/>
    </source>
</evidence>
<accession>A0A2S5BHA1</accession>